<evidence type="ECO:0000313" key="9">
    <source>
        <dbReference type="Proteomes" id="UP000325315"/>
    </source>
</evidence>
<dbReference type="PANTHER" id="PTHR24559:SF444">
    <property type="entry name" value="REVERSE TRANSCRIPTASE DOMAIN-CONTAINING PROTEIN"/>
    <property type="match status" value="1"/>
</dbReference>
<gene>
    <name evidence="8" type="ORF">EPI10_006859</name>
</gene>
<keyword evidence="9" id="KW-1185">Reference proteome</keyword>
<protein>
    <submittedName>
        <fullName evidence="8">Retrovirus-related Pol polyprotein from transposon opus</fullName>
    </submittedName>
</protein>
<dbReference type="CDD" id="cd01647">
    <property type="entry name" value="RT_LTR"/>
    <property type="match status" value="1"/>
</dbReference>
<keyword evidence="3" id="KW-0540">Nuclease</keyword>
<dbReference type="GO" id="GO:0016787">
    <property type="term" value="F:hydrolase activity"/>
    <property type="evidence" value="ECO:0007669"/>
    <property type="project" value="UniProtKB-KW"/>
</dbReference>
<keyword evidence="6" id="KW-0695">RNA-directed DNA polymerase</keyword>
<dbReference type="OrthoDB" id="1733657at2759"/>
<keyword evidence="1" id="KW-0808">Transferase</keyword>
<evidence type="ECO:0000256" key="1">
    <source>
        <dbReference type="ARBA" id="ARBA00022679"/>
    </source>
</evidence>
<dbReference type="PROSITE" id="PS50878">
    <property type="entry name" value="RT_POL"/>
    <property type="match status" value="1"/>
</dbReference>
<evidence type="ECO:0000256" key="2">
    <source>
        <dbReference type="ARBA" id="ARBA00022695"/>
    </source>
</evidence>
<dbReference type="InterPro" id="IPR056924">
    <property type="entry name" value="SH3_Tf2-1"/>
</dbReference>
<dbReference type="InterPro" id="IPR053134">
    <property type="entry name" value="RNA-dir_DNA_polymerase"/>
</dbReference>
<evidence type="ECO:0000256" key="3">
    <source>
        <dbReference type="ARBA" id="ARBA00022722"/>
    </source>
</evidence>
<dbReference type="Gene3D" id="3.10.10.10">
    <property type="entry name" value="HIV Type 1 Reverse Transcriptase, subunit A, domain 1"/>
    <property type="match status" value="1"/>
</dbReference>
<dbReference type="SUPFAM" id="SSF56672">
    <property type="entry name" value="DNA/RNA polymerases"/>
    <property type="match status" value="1"/>
</dbReference>
<dbReference type="CDD" id="cd09274">
    <property type="entry name" value="RNase_HI_RT_Ty3"/>
    <property type="match status" value="1"/>
</dbReference>
<evidence type="ECO:0000256" key="4">
    <source>
        <dbReference type="ARBA" id="ARBA00022759"/>
    </source>
</evidence>
<organism evidence="8 9">
    <name type="scientific">Gossypium australe</name>
    <dbReference type="NCBI Taxonomy" id="47621"/>
    <lineage>
        <taxon>Eukaryota</taxon>
        <taxon>Viridiplantae</taxon>
        <taxon>Streptophyta</taxon>
        <taxon>Embryophyta</taxon>
        <taxon>Tracheophyta</taxon>
        <taxon>Spermatophyta</taxon>
        <taxon>Magnoliopsida</taxon>
        <taxon>eudicotyledons</taxon>
        <taxon>Gunneridae</taxon>
        <taxon>Pentapetalae</taxon>
        <taxon>rosids</taxon>
        <taxon>malvids</taxon>
        <taxon>Malvales</taxon>
        <taxon>Malvaceae</taxon>
        <taxon>Malvoideae</taxon>
        <taxon>Gossypium</taxon>
    </lineage>
</organism>
<evidence type="ECO:0000256" key="6">
    <source>
        <dbReference type="ARBA" id="ARBA00022918"/>
    </source>
</evidence>
<feature type="domain" description="Reverse transcriptase" evidence="7">
    <location>
        <begin position="229"/>
        <end position="415"/>
    </location>
</feature>
<dbReference type="AlphaFoldDB" id="A0A5B6WVM0"/>
<dbReference type="InterPro" id="IPR041373">
    <property type="entry name" value="RT_RNaseH"/>
</dbReference>
<dbReference type="Gene3D" id="3.30.70.270">
    <property type="match status" value="1"/>
</dbReference>
<evidence type="ECO:0000259" key="7">
    <source>
        <dbReference type="PROSITE" id="PS50878"/>
    </source>
</evidence>
<evidence type="ECO:0000313" key="8">
    <source>
        <dbReference type="EMBL" id="KAA3484797.1"/>
    </source>
</evidence>
<proteinExistence type="predicted"/>
<sequence>MVATKQDKCVQFENGLRYELMMQVAPLQERFFEALVEKTKIVKEVKRLECKSRDRARILAKRDVSSTVHAPRPIKCGYLEHKIKNCLRHNKQMQAPDRNRAQNPRVDSSLREAKSSLVYATRRIGDRDAVDVIAGVKVEDIVSNVNVLSPLGQTVYVNKLYKRCLIKIQEHQVVLDSAIKRATLKTLNGKEIVMIGERRDYLSNVISTLVAKKLVRKGCEAYLAYILDTNVSGSSIESIRTRDPILFVKKKDGLMRLCIDYRQLNKLTVKNQYPLSRIHDLFNQFRGAKVFSKIDLRSGYYQLKVKEMNVSKTAFRARYGHYEFLVMPFGLTSTLIAFRDLMNQVFQPYLDQFVVVFIDDILIYSKSEEEHDEYLRVVLQFFKRSNYTLSLISPEPGKDYVVYSDASHTGLGCVLMQDGKVVAYVSRQLKPYERSYPIHDLELTVVVFSVKIWKHYPYGEKCIIYIDHKSLKYLLSQKELNLRQRMWIELLKDYDCTIEYHSGKANVVADALSKKSMIDLRVMFTKLSLTNGGGLLAELQVRPTLVDELRSKQFGDKSLATRFSQVEEGKTTDFSINSVGILCFHGLKLDVTEFVSKCLMCQQMDPYEALYGRKCRTPLCWAELRENKVLGPDLVQETEDEVSPWKNVLRFGCKGKLSLRFIGPYRVLKRVGLVAYQLELSPELDYIHDVFYVSILRRYRSDLSHVIPIEKV</sequence>
<accession>A0A5B6WVM0</accession>
<dbReference type="GO" id="GO:0003964">
    <property type="term" value="F:RNA-directed DNA polymerase activity"/>
    <property type="evidence" value="ECO:0007669"/>
    <property type="project" value="UniProtKB-KW"/>
</dbReference>
<dbReference type="PANTHER" id="PTHR24559">
    <property type="entry name" value="TRANSPOSON TY3-I GAG-POL POLYPROTEIN"/>
    <property type="match status" value="1"/>
</dbReference>
<dbReference type="InterPro" id="IPR043502">
    <property type="entry name" value="DNA/RNA_pol_sf"/>
</dbReference>
<dbReference type="Pfam" id="PF17917">
    <property type="entry name" value="RT_RNaseH"/>
    <property type="match status" value="1"/>
</dbReference>
<keyword evidence="2" id="KW-0548">Nucleotidyltransferase</keyword>
<dbReference type="GO" id="GO:0004519">
    <property type="term" value="F:endonuclease activity"/>
    <property type="evidence" value="ECO:0007669"/>
    <property type="project" value="UniProtKB-KW"/>
</dbReference>
<reference evidence="9" key="1">
    <citation type="journal article" date="2019" name="Plant Biotechnol. J.">
        <title>Genome sequencing of the Australian wild diploid species Gossypium australe highlights disease resistance and delayed gland morphogenesis.</title>
        <authorList>
            <person name="Cai Y."/>
            <person name="Cai X."/>
            <person name="Wang Q."/>
            <person name="Wang P."/>
            <person name="Zhang Y."/>
            <person name="Cai C."/>
            <person name="Xu Y."/>
            <person name="Wang K."/>
            <person name="Zhou Z."/>
            <person name="Wang C."/>
            <person name="Geng S."/>
            <person name="Li B."/>
            <person name="Dong Q."/>
            <person name="Hou Y."/>
            <person name="Wang H."/>
            <person name="Ai P."/>
            <person name="Liu Z."/>
            <person name="Yi F."/>
            <person name="Sun M."/>
            <person name="An G."/>
            <person name="Cheng J."/>
            <person name="Zhang Y."/>
            <person name="Shi Q."/>
            <person name="Xie Y."/>
            <person name="Shi X."/>
            <person name="Chang Y."/>
            <person name="Huang F."/>
            <person name="Chen Y."/>
            <person name="Hong S."/>
            <person name="Mi L."/>
            <person name="Sun Q."/>
            <person name="Zhang L."/>
            <person name="Zhou B."/>
            <person name="Peng R."/>
            <person name="Zhang X."/>
            <person name="Liu F."/>
        </authorList>
    </citation>
    <scope>NUCLEOTIDE SEQUENCE [LARGE SCALE GENOMIC DNA]</scope>
    <source>
        <strain evidence="9">cv. PA1801</strain>
    </source>
</reference>
<dbReference type="InterPro" id="IPR043128">
    <property type="entry name" value="Rev_trsase/Diguanyl_cyclase"/>
</dbReference>
<dbReference type="InterPro" id="IPR000477">
    <property type="entry name" value="RT_dom"/>
</dbReference>
<dbReference type="EMBL" id="SMMG02000002">
    <property type="protein sequence ID" value="KAA3484797.1"/>
    <property type="molecule type" value="Genomic_DNA"/>
</dbReference>
<name>A0A5B6WVM0_9ROSI</name>
<dbReference type="Pfam" id="PF00078">
    <property type="entry name" value="RVT_1"/>
    <property type="match status" value="1"/>
</dbReference>
<dbReference type="Proteomes" id="UP000325315">
    <property type="component" value="Unassembled WGS sequence"/>
</dbReference>
<comment type="caution">
    <text evidence="8">The sequence shown here is derived from an EMBL/GenBank/DDBJ whole genome shotgun (WGS) entry which is preliminary data.</text>
</comment>
<keyword evidence="4" id="KW-0255">Endonuclease</keyword>
<dbReference type="Pfam" id="PF24626">
    <property type="entry name" value="SH3_Tf2-1"/>
    <property type="match status" value="1"/>
</dbReference>
<evidence type="ECO:0000256" key="5">
    <source>
        <dbReference type="ARBA" id="ARBA00022801"/>
    </source>
</evidence>
<keyword evidence="5" id="KW-0378">Hydrolase</keyword>